<organism evidence="2 3">
    <name type="scientific">Aegilops tauschii subsp. strangulata</name>
    <name type="common">Goatgrass</name>
    <dbReference type="NCBI Taxonomy" id="200361"/>
    <lineage>
        <taxon>Eukaryota</taxon>
        <taxon>Viridiplantae</taxon>
        <taxon>Streptophyta</taxon>
        <taxon>Embryophyta</taxon>
        <taxon>Tracheophyta</taxon>
        <taxon>Spermatophyta</taxon>
        <taxon>Magnoliopsida</taxon>
        <taxon>Liliopsida</taxon>
        <taxon>Poales</taxon>
        <taxon>Poaceae</taxon>
        <taxon>BOP clade</taxon>
        <taxon>Pooideae</taxon>
        <taxon>Triticodae</taxon>
        <taxon>Triticeae</taxon>
        <taxon>Triticinae</taxon>
        <taxon>Aegilops</taxon>
    </lineage>
</organism>
<keyword evidence="1" id="KW-0472">Membrane</keyword>
<reference evidence="2" key="3">
    <citation type="journal article" date="2017" name="Nature">
        <title>Genome sequence of the progenitor of the wheat D genome Aegilops tauschii.</title>
        <authorList>
            <person name="Luo M.C."/>
            <person name="Gu Y.Q."/>
            <person name="Puiu D."/>
            <person name="Wang H."/>
            <person name="Twardziok S.O."/>
            <person name="Deal K.R."/>
            <person name="Huo N."/>
            <person name="Zhu T."/>
            <person name="Wang L."/>
            <person name="Wang Y."/>
            <person name="McGuire P.E."/>
            <person name="Liu S."/>
            <person name="Long H."/>
            <person name="Ramasamy R.K."/>
            <person name="Rodriguez J.C."/>
            <person name="Van S.L."/>
            <person name="Yuan L."/>
            <person name="Wang Z."/>
            <person name="Xia Z."/>
            <person name="Xiao L."/>
            <person name="Anderson O.D."/>
            <person name="Ouyang S."/>
            <person name="Liang Y."/>
            <person name="Zimin A.V."/>
            <person name="Pertea G."/>
            <person name="Qi P."/>
            <person name="Bennetzen J.L."/>
            <person name="Dai X."/>
            <person name="Dawson M.W."/>
            <person name="Muller H.G."/>
            <person name="Kugler K."/>
            <person name="Rivarola-Duarte L."/>
            <person name="Spannagl M."/>
            <person name="Mayer K.F.X."/>
            <person name="Lu F.H."/>
            <person name="Bevan M.W."/>
            <person name="Leroy P."/>
            <person name="Li P."/>
            <person name="You F.M."/>
            <person name="Sun Q."/>
            <person name="Liu Z."/>
            <person name="Lyons E."/>
            <person name="Wicker T."/>
            <person name="Salzberg S.L."/>
            <person name="Devos K.M."/>
            <person name="Dvorak J."/>
        </authorList>
    </citation>
    <scope>NUCLEOTIDE SEQUENCE [LARGE SCALE GENOMIC DNA]</scope>
    <source>
        <strain evidence="2">cv. AL8/78</strain>
    </source>
</reference>
<dbReference type="AlphaFoldDB" id="A0A453BZN7"/>
<accession>A0A453BZN7</accession>
<keyword evidence="1" id="KW-1133">Transmembrane helix</keyword>
<reference evidence="3" key="2">
    <citation type="journal article" date="2017" name="Nat. Plants">
        <title>The Aegilops tauschii genome reveals multiple impacts of transposons.</title>
        <authorList>
            <person name="Zhao G."/>
            <person name="Zou C."/>
            <person name="Li K."/>
            <person name="Wang K."/>
            <person name="Li T."/>
            <person name="Gao L."/>
            <person name="Zhang X."/>
            <person name="Wang H."/>
            <person name="Yang Z."/>
            <person name="Liu X."/>
            <person name="Jiang W."/>
            <person name="Mao L."/>
            <person name="Kong X."/>
            <person name="Jiao Y."/>
            <person name="Jia J."/>
        </authorList>
    </citation>
    <scope>NUCLEOTIDE SEQUENCE [LARGE SCALE GENOMIC DNA]</scope>
    <source>
        <strain evidence="3">cv. AL8/78</strain>
    </source>
</reference>
<dbReference type="EnsemblPlants" id="AET2Gv20686800.1">
    <property type="protein sequence ID" value="AET2Gv20686800.1"/>
    <property type="gene ID" value="AET2Gv20686800"/>
</dbReference>
<dbReference type="Gramene" id="AET2Gv20686800.1">
    <property type="protein sequence ID" value="AET2Gv20686800.1"/>
    <property type="gene ID" value="AET2Gv20686800"/>
</dbReference>
<reference evidence="2" key="4">
    <citation type="submission" date="2019-03" db="UniProtKB">
        <authorList>
            <consortium name="EnsemblPlants"/>
        </authorList>
    </citation>
    <scope>IDENTIFICATION</scope>
</reference>
<feature type="transmembrane region" description="Helical" evidence="1">
    <location>
        <begin position="21"/>
        <end position="41"/>
    </location>
</feature>
<sequence length="78" mass="9055">MIPIIIHNSVVTQGCLHPFRYGVYFLAHFIPGTYIAYTRIIQHAFNPKRKQDKYCVCTYRSNMNKVRNEISRSSTSAS</sequence>
<keyword evidence="3" id="KW-1185">Reference proteome</keyword>
<protein>
    <submittedName>
        <fullName evidence="2">Uncharacterized protein</fullName>
    </submittedName>
</protein>
<evidence type="ECO:0000313" key="3">
    <source>
        <dbReference type="Proteomes" id="UP000015105"/>
    </source>
</evidence>
<proteinExistence type="predicted"/>
<evidence type="ECO:0000313" key="2">
    <source>
        <dbReference type="EnsemblPlants" id="AET2Gv20686800.1"/>
    </source>
</evidence>
<evidence type="ECO:0000256" key="1">
    <source>
        <dbReference type="SAM" id="Phobius"/>
    </source>
</evidence>
<reference evidence="3" key="1">
    <citation type="journal article" date="2014" name="Science">
        <title>Ancient hybridizations among the ancestral genomes of bread wheat.</title>
        <authorList>
            <consortium name="International Wheat Genome Sequencing Consortium,"/>
            <person name="Marcussen T."/>
            <person name="Sandve S.R."/>
            <person name="Heier L."/>
            <person name="Spannagl M."/>
            <person name="Pfeifer M."/>
            <person name="Jakobsen K.S."/>
            <person name="Wulff B.B."/>
            <person name="Steuernagel B."/>
            <person name="Mayer K.F."/>
            <person name="Olsen O.A."/>
        </authorList>
    </citation>
    <scope>NUCLEOTIDE SEQUENCE [LARGE SCALE GENOMIC DNA]</scope>
    <source>
        <strain evidence="3">cv. AL8/78</strain>
    </source>
</reference>
<keyword evidence="1" id="KW-0812">Transmembrane</keyword>
<dbReference type="Proteomes" id="UP000015105">
    <property type="component" value="Chromosome 2D"/>
</dbReference>
<name>A0A453BZN7_AEGTS</name>
<reference evidence="2" key="5">
    <citation type="journal article" date="2021" name="G3 (Bethesda)">
        <title>Aegilops tauschii genome assembly Aet v5.0 features greater sequence contiguity and improved annotation.</title>
        <authorList>
            <person name="Wang L."/>
            <person name="Zhu T."/>
            <person name="Rodriguez J.C."/>
            <person name="Deal K.R."/>
            <person name="Dubcovsky J."/>
            <person name="McGuire P.E."/>
            <person name="Lux T."/>
            <person name="Spannagl M."/>
            <person name="Mayer K.F.X."/>
            <person name="Baldrich P."/>
            <person name="Meyers B.C."/>
            <person name="Huo N."/>
            <person name="Gu Y.Q."/>
            <person name="Zhou H."/>
            <person name="Devos K.M."/>
            <person name="Bennetzen J.L."/>
            <person name="Unver T."/>
            <person name="Budak H."/>
            <person name="Gulick P.J."/>
            <person name="Galiba G."/>
            <person name="Kalapos B."/>
            <person name="Nelson D.R."/>
            <person name="Li P."/>
            <person name="You F.M."/>
            <person name="Luo M.C."/>
            <person name="Dvorak J."/>
        </authorList>
    </citation>
    <scope>NUCLEOTIDE SEQUENCE [LARGE SCALE GENOMIC DNA]</scope>
    <source>
        <strain evidence="2">cv. AL8/78</strain>
    </source>
</reference>